<evidence type="ECO:0000256" key="2">
    <source>
        <dbReference type="ARBA" id="ARBA00008335"/>
    </source>
</evidence>
<evidence type="ECO:0000256" key="3">
    <source>
        <dbReference type="ARBA" id="ARBA00022448"/>
    </source>
</evidence>
<sequence>MTSSTATSNVNANRLFYASCFALITTAFSFSIRAGILPQLGEELSLSAEQLGFINSMWFLGFPISMVIGGLIYHKVGGKAIMNFAFFAHAVGIILTIYSGSYIGLLISTLLIGLGNGCTEAACNPMIADAYQGTRMSTMMNRFHMWFPGGIVIGSLISKFMTDAGLSWETQIWVIVIPTLIYGYLFLGQSWPKAKVEEGATLSGNLKAMISPLFIFMIICMALTAASEFIPQQWSSIILAKSGAQPMLILALVTGIMAVARYFGGDMVKKFDQTGVLLGSAVLATIGVYLFSTQTGAMAYVAAIFFALGVAYFWPNMIGFVADKIPKSGALGMSIIGAVGMFSQTIFQPITGMWIDSDLEKVAATGLTGDELELVAGQETMRTITIFPALAVVMFVILYFWMKNKNSGKVATA</sequence>
<keyword evidence="3" id="KW-0813">Transport</keyword>
<protein>
    <submittedName>
        <fullName evidence="9">MFS transporter</fullName>
    </submittedName>
</protein>
<keyword evidence="4 7" id="KW-0812">Transmembrane</keyword>
<evidence type="ECO:0000313" key="9">
    <source>
        <dbReference type="EMBL" id="RRQ49771.1"/>
    </source>
</evidence>
<dbReference type="InterPro" id="IPR051788">
    <property type="entry name" value="MFS_Transporter"/>
</dbReference>
<dbReference type="Pfam" id="PF07690">
    <property type="entry name" value="MFS_1"/>
    <property type="match status" value="1"/>
</dbReference>
<organism evidence="9 10">
    <name type="scientific">Maribacter algicola</name>
    <dbReference type="NCBI Taxonomy" id="2498892"/>
    <lineage>
        <taxon>Bacteria</taxon>
        <taxon>Pseudomonadati</taxon>
        <taxon>Bacteroidota</taxon>
        <taxon>Flavobacteriia</taxon>
        <taxon>Flavobacteriales</taxon>
        <taxon>Flavobacteriaceae</taxon>
        <taxon>Maribacter</taxon>
    </lineage>
</organism>
<feature type="transmembrane region" description="Helical" evidence="7">
    <location>
        <begin position="330"/>
        <end position="350"/>
    </location>
</feature>
<dbReference type="GO" id="GO:0016020">
    <property type="term" value="C:membrane"/>
    <property type="evidence" value="ECO:0007669"/>
    <property type="project" value="TreeGrafter"/>
</dbReference>
<keyword evidence="6 7" id="KW-0472">Membrane</keyword>
<dbReference type="OrthoDB" id="9783757at2"/>
<dbReference type="Gene3D" id="1.20.1250.20">
    <property type="entry name" value="MFS general substrate transporter like domains"/>
    <property type="match status" value="2"/>
</dbReference>
<proteinExistence type="inferred from homology"/>
<dbReference type="GO" id="GO:0022857">
    <property type="term" value="F:transmembrane transporter activity"/>
    <property type="evidence" value="ECO:0007669"/>
    <property type="project" value="InterPro"/>
</dbReference>
<comment type="caution">
    <text evidence="9">The sequence shown here is derived from an EMBL/GenBank/DDBJ whole genome shotgun (WGS) entry which is preliminary data.</text>
</comment>
<evidence type="ECO:0000256" key="5">
    <source>
        <dbReference type="ARBA" id="ARBA00022989"/>
    </source>
</evidence>
<keyword evidence="5 7" id="KW-1133">Transmembrane helix</keyword>
<dbReference type="EMBL" id="QUSX01000001">
    <property type="protein sequence ID" value="RRQ49771.1"/>
    <property type="molecule type" value="Genomic_DNA"/>
</dbReference>
<dbReference type="InterPro" id="IPR011701">
    <property type="entry name" value="MFS"/>
</dbReference>
<dbReference type="SUPFAM" id="SSF103473">
    <property type="entry name" value="MFS general substrate transporter"/>
    <property type="match status" value="1"/>
</dbReference>
<evidence type="ECO:0000313" key="10">
    <source>
        <dbReference type="Proteomes" id="UP000286990"/>
    </source>
</evidence>
<dbReference type="GO" id="GO:0012505">
    <property type="term" value="C:endomembrane system"/>
    <property type="evidence" value="ECO:0007669"/>
    <property type="project" value="UniProtKB-SubCell"/>
</dbReference>
<comment type="subcellular location">
    <subcellularLocation>
        <location evidence="1">Endomembrane system</location>
        <topology evidence="1">Multi-pass membrane protein</topology>
    </subcellularLocation>
</comment>
<dbReference type="PROSITE" id="PS50850">
    <property type="entry name" value="MFS"/>
    <property type="match status" value="1"/>
</dbReference>
<feature type="transmembrane region" description="Helical" evidence="7">
    <location>
        <begin position="15"/>
        <end position="36"/>
    </location>
</feature>
<feature type="transmembrane region" description="Helical" evidence="7">
    <location>
        <begin position="275"/>
        <end position="291"/>
    </location>
</feature>
<dbReference type="InterPro" id="IPR036259">
    <property type="entry name" value="MFS_trans_sf"/>
</dbReference>
<dbReference type="RefSeq" id="WP_125221588.1">
    <property type="nucleotide sequence ID" value="NZ_QUSX01000001.1"/>
</dbReference>
<accession>A0A426RLA4</accession>
<feature type="transmembrane region" description="Helical" evidence="7">
    <location>
        <begin position="246"/>
        <end position="263"/>
    </location>
</feature>
<evidence type="ECO:0000256" key="1">
    <source>
        <dbReference type="ARBA" id="ARBA00004127"/>
    </source>
</evidence>
<feature type="domain" description="Major facilitator superfamily (MFS) profile" evidence="8">
    <location>
        <begin position="15"/>
        <end position="406"/>
    </location>
</feature>
<gene>
    <name evidence="9" type="ORF">DZC72_04050</name>
</gene>
<dbReference type="PANTHER" id="PTHR23514:SF3">
    <property type="entry name" value="BYPASS OF STOP CODON PROTEIN 6"/>
    <property type="match status" value="1"/>
</dbReference>
<feature type="transmembrane region" description="Helical" evidence="7">
    <location>
        <begin position="168"/>
        <end position="187"/>
    </location>
</feature>
<keyword evidence="10" id="KW-1185">Reference proteome</keyword>
<evidence type="ECO:0000256" key="6">
    <source>
        <dbReference type="ARBA" id="ARBA00023136"/>
    </source>
</evidence>
<feature type="transmembrane region" description="Helical" evidence="7">
    <location>
        <begin position="297"/>
        <end position="318"/>
    </location>
</feature>
<dbReference type="PANTHER" id="PTHR23514">
    <property type="entry name" value="BYPASS OF STOP CODON PROTEIN 6"/>
    <property type="match status" value="1"/>
</dbReference>
<reference evidence="10" key="1">
    <citation type="submission" date="2018-12" db="EMBL/GenBank/DDBJ databases">
        <title>Maribacter lutimaris sp. nov., isolated from marine sediment.</title>
        <authorList>
            <person name="Kim K.K."/>
        </authorList>
    </citation>
    <scope>NUCLEOTIDE SEQUENCE [LARGE SCALE GENOMIC DNA]</scope>
    <source>
        <strain evidence="10">PoM-212</strain>
    </source>
</reference>
<name>A0A426RLA4_9FLAO</name>
<evidence type="ECO:0000256" key="7">
    <source>
        <dbReference type="SAM" id="Phobius"/>
    </source>
</evidence>
<dbReference type="InterPro" id="IPR020846">
    <property type="entry name" value="MFS_dom"/>
</dbReference>
<evidence type="ECO:0000259" key="8">
    <source>
        <dbReference type="PROSITE" id="PS50850"/>
    </source>
</evidence>
<feature type="transmembrane region" description="Helical" evidence="7">
    <location>
        <begin position="56"/>
        <end position="73"/>
    </location>
</feature>
<comment type="similarity">
    <text evidence="2">Belongs to the major facilitator superfamily.</text>
</comment>
<feature type="transmembrane region" description="Helical" evidence="7">
    <location>
        <begin position="143"/>
        <end position="162"/>
    </location>
</feature>
<feature type="transmembrane region" description="Helical" evidence="7">
    <location>
        <begin position="384"/>
        <end position="402"/>
    </location>
</feature>
<feature type="transmembrane region" description="Helical" evidence="7">
    <location>
        <begin position="208"/>
        <end position="226"/>
    </location>
</feature>
<dbReference type="Proteomes" id="UP000286990">
    <property type="component" value="Unassembled WGS sequence"/>
</dbReference>
<evidence type="ECO:0000256" key="4">
    <source>
        <dbReference type="ARBA" id="ARBA00022692"/>
    </source>
</evidence>
<dbReference type="AlphaFoldDB" id="A0A426RLA4"/>